<dbReference type="PANTHER" id="PTHR42953">
    <property type="entry name" value="HIGH-AFFINITY ZINC UPTAKE SYSTEM PROTEIN ZNUA-RELATED"/>
    <property type="match status" value="1"/>
</dbReference>
<sequence length="503" mass="54219">MVVTSVGSNVKQKLVAALAACALTACSSQAVPQRDDGITDVVVTTPILYDLASHVAGDRARVTALMPPGADPHTHEPTLRDVRNVANADVAFTNYMLLEPQSLIRTVDESVRPGVPVVTLAEEAARYGGKVIPLVEDITLDSIWLGLRVNGTGKDKGATRASEVKLNALAVRGPGDMTGFVTSTFGTPEIFFNSADGFGNDYTTLPVDAHTHMSWSFTKPGIYELDLQATLDGKESLGEATVTFAVGVNPQATGKKVLNQGHEDIAVNVDTGGISIVGDSGDHATGDVVIAVPNTTLQQIPGTPEFRFLGKPGTETFLLPQAVLGKHVHGELDPHLWHNVANAIAYVKLIRDHLIAVDPAGARDYERNTDQYLAELAEVDEYMRESINAIPEARRHLVTTHDGYHYLGDAYGISIAGFVTPNPSVEASTRDLIALTHTLENLQVPAVFLEPNLARRSGTLTETAHRLNIQVCRIYGDSFDEEIHSYTAMMRYNADSLHRCLTA</sequence>
<comment type="subcellular location">
    <subcellularLocation>
        <location evidence="1">Cell envelope</location>
    </subcellularLocation>
</comment>
<gene>
    <name evidence="7" type="ORF">HW450_08930</name>
</gene>
<organism evidence="7 8">
    <name type="scientific">Corynebacterium hindlerae</name>
    <dbReference type="NCBI Taxonomy" id="699041"/>
    <lineage>
        <taxon>Bacteria</taxon>
        <taxon>Bacillati</taxon>
        <taxon>Actinomycetota</taxon>
        <taxon>Actinomycetes</taxon>
        <taxon>Mycobacteriales</taxon>
        <taxon>Corynebacteriaceae</taxon>
        <taxon>Corynebacterium</taxon>
    </lineage>
</organism>
<dbReference type="GO" id="GO:0007155">
    <property type="term" value="P:cell adhesion"/>
    <property type="evidence" value="ECO:0007669"/>
    <property type="project" value="InterPro"/>
</dbReference>
<evidence type="ECO:0000256" key="2">
    <source>
        <dbReference type="ARBA" id="ARBA00022448"/>
    </source>
</evidence>
<evidence type="ECO:0000313" key="8">
    <source>
        <dbReference type="Proteomes" id="UP000515570"/>
    </source>
</evidence>
<dbReference type="InterPro" id="IPR006128">
    <property type="entry name" value="Lipoprotein_PsaA-like"/>
</dbReference>
<dbReference type="InterPro" id="IPR050492">
    <property type="entry name" value="Bact_metal-bind_prot9"/>
</dbReference>
<feature type="chain" id="PRO_5028997664" evidence="6">
    <location>
        <begin position="31"/>
        <end position="503"/>
    </location>
</feature>
<feature type="signal peptide" evidence="6">
    <location>
        <begin position="1"/>
        <end position="30"/>
    </location>
</feature>
<dbReference type="InterPro" id="IPR022435">
    <property type="entry name" value="Surface-anchored_actinobac"/>
</dbReference>
<dbReference type="NCBIfam" id="TIGR03772">
    <property type="entry name" value="anch_rpt_subst"/>
    <property type="match status" value="1"/>
</dbReference>
<dbReference type="InterPro" id="IPR006127">
    <property type="entry name" value="ZnuA-like"/>
</dbReference>
<evidence type="ECO:0000256" key="4">
    <source>
        <dbReference type="ARBA" id="ARBA00022729"/>
    </source>
</evidence>
<keyword evidence="3" id="KW-0479">Metal-binding</keyword>
<keyword evidence="2 5" id="KW-0813">Transport</keyword>
<evidence type="ECO:0000313" key="7">
    <source>
        <dbReference type="EMBL" id="QMV86506.1"/>
    </source>
</evidence>
<dbReference type="GO" id="GO:0030001">
    <property type="term" value="P:metal ion transport"/>
    <property type="evidence" value="ECO:0007669"/>
    <property type="project" value="InterPro"/>
</dbReference>
<comment type="similarity">
    <text evidence="5">Belongs to the bacterial solute-binding protein 9 family.</text>
</comment>
<dbReference type="InterPro" id="IPR006129">
    <property type="entry name" value="AdhesinB"/>
</dbReference>
<dbReference type="PANTHER" id="PTHR42953:SF1">
    <property type="entry name" value="METAL-BINDING PROTEIN HI_0362-RELATED"/>
    <property type="match status" value="1"/>
</dbReference>
<dbReference type="PRINTS" id="PR00691">
    <property type="entry name" value="ADHESINB"/>
</dbReference>
<dbReference type="Pfam" id="PF01297">
    <property type="entry name" value="ZnuA"/>
    <property type="match status" value="2"/>
</dbReference>
<dbReference type="AlphaFoldDB" id="A0A7G5FIR5"/>
<evidence type="ECO:0000256" key="1">
    <source>
        <dbReference type="ARBA" id="ARBA00004196"/>
    </source>
</evidence>
<dbReference type="GO" id="GO:0046872">
    <property type="term" value="F:metal ion binding"/>
    <property type="evidence" value="ECO:0007669"/>
    <property type="project" value="InterPro"/>
</dbReference>
<reference evidence="7 8" key="1">
    <citation type="submission" date="2020-07" db="EMBL/GenBank/DDBJ databases">
        <title>non toxigenic Corynebacterium sp. nov from a clinical source.</title>
        <authorList>
            <person name="Bernier A.-M."/>
            <person name="Bernard K."/>
        </authorList>
    </citation>
    <scope>NUCLEOTIDE SEQUENCE [LARGE SCALE GENOMIC DNA]</scope>
    <source>
        <strain evidence="8">NML 93-0612</strain>
    </source>
</reference>
<dbReference type="EMBL" id="CP059833">
    <property type="protein sequence ID" value="QMV86506.1"/>
    <property type="molecule type" value="Genomic_DNA"/>
</dbReference>
<evidence type="ECO:0000256" key="3">
    <source>
        <dbReference type="ARBA" id="ARBA00022723"/>
    </source>
</evidence>
<name>A0A7G5FIR5_9CORY</name>
<evidence type="ECO:0000256" key="5">
    <source>
        <dbReference type="RuleBase" id="RU003512"/>
    </source>
</evidence>
<keyword evidence="4 6" id="KW-0732">Signal</keyword>
<accession>A0A7G5FIR5</accession>
<dbReference type="Proteomes" id="UP000515570">
    <property type="component" value="Chromosome"/>
</dbReference>
<protein>
    <submittedName>
        <fullName evidence="7">Anchored repeat ABC transporter, substrate-binding protein</fullName>
    </submittedName>
</protein>
<keyword evidence="8" id="KW-1185">Reference proteome</keyword>
<dbReference type="SUPFAM" id="SSF53807">
    <property type="entry name" value="Helical backbone' metal receptor"/>
    <property type="match status" value="1"/>
</dbReference>
<dbReference type="NCBIfam" id="NF038134">
    <property type="entry name" value="choice_anch_M"/>
    <property type="match status" value="1"/>
</dbReference>
<dbReference type="Gene3D" id="3.40.50.1980">
    <property type="entry name" value="Nitrogenase molybdenum iron protein domain"/>
    <property type="match status" value="3"/>
</dbReference>
<proteinExistence type="inferred from homology"/>
<evidence type="ECO:0000256" key="6">
    <source>
        <dbReference type="SAM" id="SignalP"/>
    </source>
</evidence>
<dbReference type="InterPro" id="IPR022434">
    <property type="entry name" value="ABC_LPXTG_lipo_actinobac"/>
</dbReference>
<dbReference type="NCBIfam" id="TIGR03769">
    <property type="entry name" value="P_ac_wall_RPT"/>
    <property type="match status" value="1"/>
</dbReference>
<dbReference type="PRINTS" id="PR00690">
    <property type="entry name" value="ADHESNFAMILY"/>
</dbReference>